<dbReference type="SUPFAM" id="SSF55718">
    <property type="entry name" value="SCP-like"/>
    <property type="match status" value="1"/>
</dbReference>
<dbReference type="InterPro" id="IPR036527">
    <property type="entry name" value="SCP2_sterol-bd_dom_sf"/>
</dbReference>
<sequence>MSDIIDGAVSKLDQKLGGSFDGSAKFEIENEGTILVDQDGIRAGDSDTDVTLSADAETFREMLEGDLNPTAAYMGGRLRIDGDMGLAMKLGAALS</sequence>
<dbReference type="Proteomes" id="UP000294562">
    <property type="component" value="Unassembled WGS sequence"/>
</dbReference>
<dbReference type="RefSeq" id="WP_133341095.1">
    <property type="nucleotide sequence ID" value="NZ_SMZO01000002.1"/>
</dbReference>
<dbReference type="OrthoDB" id="9809312at2"/>
<dbReference type="Gene3D" id="3.30.1050.10">
    <property type="entry name" value="SCP2 sterol-binding domain"/>
    <property type="match status" value="1"/>
</dbReference>
<gene>
    <name evidence="2" type="ORF">E2L05_01360</name>
</gene>
<dbReference type="InterPro" id="IPR003033">
    <property type="entry name" value="SCP2_sterol-bd_dom"/>
</dbReference>
<proteinExistence type="predicted"/>
<accession>A0A4R6B4A6</accession>
<organism evidence="2 3">
    <name type="scientific">Meridianimarinicoccus aquatilis</name>
    <dbReference type="NCBI Taxonomy" id="2552766"/>
    <lineage>
        <taxon>Bacteria</taxon>
        <taxon>Pseudomonadati</taxon>
        <taxon>Pseudomonadota</taxon>
        <taxon>Alphaproteobacteria</taxon>
        <taxon>Rhodobacterales</taxon>
        <taxon>Paracoccaceae</taxon>
        <taxon>Meridianimarinicoccus</taxon>
    </lineage>
</organism>
<feature type="domain" description="SCP2" evidence="1">
    <location>
        <begin position="21"/>
        <end position="94"/>
    </location>
</feature>
<dbReference type="Pfam" id="PF02036">
    <property type="entry name" value="SCP2"/>
    <property type="match status" value="1"/>
</dbReference>
<reference evidence="2 3" key="1">
    <citation type="submission" date="2019-03" db="EMBL/GenBank/DDBJ databases">
        <title>Rhodobacteraceae bacterium SM1902, a new member of the family Rhodobacteraceae isolated from Yantai.</title>
        <authorList>
            <person name="Sun Y."/>
        </authorList>
    </citation>
    <scope>NUCLEOTIDE SEQUENCE [LARGE SCALE GENOMIC DNA]</scope>
    <source>
        <strain evidence="2 3">SM1902</strain>
    </source>
</reference>
<evidence type="ECO:0000313" key="3">
    <source>
        <dbReference type="Proteomes" id="UP000294562"/>
    </source>
</evidence>
<comment type="caution">
    <text evidence="2">The sequence shown here is derived from an EMBL/GenBank/DDBJ whole genome shotgun (WGS) entry which is preliminary data.</text>
</comment>
<keyword evidence="3" id="KW-1185">Reference proteome</keyword>
<protein>
    <submittedName>
        <fullName evidence="2">SCP2 sterol-binding domain-containing protein</fullName>
    </submittedName>
</protein>
<evidence type="ECO:0000259" key="1">
    <source>
        <dbReference type="Pfam" id="PF02036"/>
    </source>
</evidence>
<name>A0A4R6B4A6_9RHOB</name>
<dbReference type="AlphaFoldDB" id="A0A4R6B4A6"/>
<dbReference type="EMBL" id="SMZO01000002">
    <property type="protein sequence ID" value="TDL91255.1"/>
    <property type="molecule type" value="Genomic_DNA"/>
</dbReference>
<evidence type="ECO:0000313" key="2">
    <source>
        <dbReference type="EMBL" id="TDL91255.1"/>
    </source>
</evidence>